<evidence type="ECO:0000313" key="2">
    <source>
        <dbReference type="Proteomes" id="UP000766246"/>
    </source>
</evidence>
<comment type="caution">
    <text evidence="1">The sequence shown here is derived from an EMBL/GenBank/DDBJ whole genome shotgun (WGS) entry which is preliminary data.</text>
</comment>
<dbReference type="AlphaFoldDB" id="A0A927UCQ5"/>
<sequence length="120" mass="13749">MERTTKAERKKNASMFRQYLNIGSLQKAAVIIERQVSKSNPNINRCQFITAKVNGPAREVVIAESVDGVAGCFRELIENCCGKIEQKNYFEDGFNEWLRKTCHMDITFNDGLVMLIEWAK</sequence>
<name>A0A927UCQ5_9FIRM</name>
<accession>A0A927UCQ5</accession>
<dbReference type="Proteomes" id="UP000766246">
    <property type="component" value="Unassembled WGS sequence"/>
</dbReference>
<dbReference type="EMBL" id="SVER01000017">
    <property type="protein sequence ID" value="MBE5919688.1"/>
    <property type="molecule type" value="Genomic_DNA"/>
</dbReference>
<protein>
    <submittedName>
        <fullName evidence="1">Uncharacterized protein</fullName>
    </submittedName>
</protein>
<evidence type="ECO:0000313" key="1">
    <source>
        <dbReference type="EMBL" id="MBE5919688.1"/>
    </source>
</evidence>
<gene>
    <name evidence="1" type="ORF">E7272_07560</name>
</gene>
<organism evidence="1 2">
    <name type="scientific">Pseudobutyrivibrio ruminis</name>
    <dbReference type="NCBI Taxonomy" id="46206"/>
    <lineage>
        <taxon>Bacteria</taxon>
        <taxon>Bacillati</taxon>
        <taxon>Bacillota</taxon>
        <taxon>Clostridia</taxon>
        <taxon>Lachnospirales</taxon>
        <taxon>Lachnospiraceae</taxon>
        <taxon>Pseudobutyrivibrio</taxon>
    </lineage>
</organism>
<proteinExistence type="predicted"/>
<reference evidence="1" key="1">
    <citation type="submission" date="2019-04" db="EMBL/GenBank/DDBJ databases">
        <title>Evolution of Biomass-Degrading Anaerobic Consortia Revealed by Metagenomics.</title>
        <authorList>
            <person name="Peng X."/>
        </authorList>
    </citation>
    <scope>NUCLEOTIDE SEQUENCE</scope>
    <source>
        <strain evidence="1">SIG311</strain>
    </source>
</reference>